<reference evidence="2 3" key="1">
    <citation type="submission" date="2021-06" db="EMBL/GenBank/DDBJ databases">
        <authorList>
            <person name="Palmer J.M."/>
        </authorList>
    </citation>
    <scope>NUCLEOTIDE SEQUENCE [LARGE SCALE GENOMIC DNA]</scope>
    <source>
        <strain evidence="2 3">XC_2019</strain>
        <tissue evidence="2">Muscle</tissue>
    </source>
</reference>
<proteinExistence type="predicted"/>
<accession>A0ABV0RG29</accession>
<dbReference type="Proteomes" id="UP001434883">
    <property type="component" value="Unassembled WGS sequence"/>
</dbReference>
<evidence type="ECO:0000313" key="2">
    <source>
        <dbReference type="EMBL" id="MEQ2207105.1"/>
    </source>
</evidence>
<protein>
    <submittedName>
        <fullName evidence="2">Uncharacterized protein</fullName>
    </submittedName>
</protein>
<keyword evidence="3" id="KW-1185">Reference proteome</keyword>
<dbReference type="EMBL" id="JAHRIN010043850">
    <property type="protein sequence ID" value="MEQ2207105.1"/>
    <property type="molecule type" value="Genomic_DNA"/>
</dbReference>
<comment type="caution">
    <text evidence="2">The sequence shown here is derived from an EMBL/GenBank/DDBJ whole genome shotgun (WGS) entry which is preliminary data.</text>
</comment>
<gene>
    <name evidence="2" type="ORF">XENOCAPTIV_007404</name>
</gene>
<sequence>MKYKRQPSRSRGEDERRTRNNKQREQKEESRLSVGWNNVGCCFISSVAAQQQPCLSQVLTQHTFTQTHIFTHITLTNRSALTQTELSSQRRGDFQIQLGLNKVSVHLLCYLT</sequence>
<evidence type="ECO:0000256" key="1">
    <source>
        <dbReference type="SAM" id="MobiDB-lite"/>
    </source>
</evidence>
<feature type="region of interest" description="Disordered" evidence="1">
    <location>
        <begin position="1"/>
        <end position="32"/>
    </location>
</feature>
<organism evidence="2 3">
    <name type="scientific">Xenoophorus captivus</name>
    <dbReference type="NCBI Taxonomy" id="1517983"/>
    <lineage>
        <taxon>Eukaryota</taxon>
        <taxon>Metazoa</taxon>
        <taxon>Chordata</taxon>
        <taxon>Craniata</taxon>
        <taxon>Vertebrata</taxon>
        <taxon>Euteleostomi</taxon>
        <taxon>Actinopterygii</taxon>
        <taxon>Neopterygii</taxon>
        <taxon>Teleostei</taxon>
        <taxon>Neoteleostei</taxon>
        <taxon>Acanthomorphata</taxon>
        <taxon>Ovalentaria</taxon>
        <taxon>Atherinomorphae</taxon>
        <taxon>Cyprinodontiformes</taxon>
        <taxon>Goodeidae</taxon>
        <taxon>Xenoophorus</taxon>
    </lineage>
</organism>
<evidence type="ECO:0000313" key="3">
    <source>
        <dbReference type="Proteomes" id="UP001434883"/>
    </source>
</evidence>
<name>A0ABV0RG29_9TELE</name>
<feature type="compositionally biased region" description="Basic and acidic residues" evidence="1">
    <location>
        <begin position="10"/>
        <end position="31"/>
    </location>
</feature>